<dbReference type="KEGG" id="mut:GVT53_04260"/>
<dbReference type="AlphaFoldDB" id="A0A6G7IZU3"/>
<dbReference type="Proteomes" id="UP000502928">
    <property type="component" value="Chromosome"/>
</dbReference>
<dbReference type="RefSeq" id="WP_166247581.1">
    <property type="nucleotide sequence ID" value="NZ_CP049616.1"/>
</dbReference>
<protein>
    <submittedName>
        <fullName evidence="1">Uncharacterized protein</fullName>
    </submittedName>
</protein>
<reference evidence="1 2" key="1">
    <citation type="submission" date="2020-02" db="EMBL/GenBank/DDBJ databases">
        <title>Complete genome of Muricauda sp. 501str8.</title>
        <authorList>
            <person name="Dong B."/>
            <person name="Zhu S."/>
            <person name="Yang J."/>
            <person name="Chen J."/>
        </authorList>
    </citation>
    <scope>NUCLEOTIDE SEQUENCE [LARGE SCALE GENOMIC DNA]</scope>
    <source>
        <strain evidence="1 2">501str8</strain>
    </source>
</reference>
<dbReference type="EMBL" id="CP049616">
    <property type="protein sequence ID" value="QII43920.1"/>
    <property type="molecule type" value="Genomic_DNA"/>
</dbReference>
<name>A0A6G7IZU3_9FLAO</name>
<keyword evidence="2" id="KW-1185">Reference proteome</keyword>
<evidence type="ECO:0000313" key="1">
    <source>
        <dbReference type="EMBL" id="QII43920.1"/>
    </source>
</evidence>
<accession>A0A6G7IZU3</accession>
<proteinExistence type="predicted"/>
<organism evidence="1 2">
    <name type="scientific">Flagellimonas oceani</name>
    <dbReference type="NCBI Taxonomy" id="2698672"/>
    <lineage>
        <taxon>Bacteria</taxon>
        <taxon>Pseudomonadati</taxon>
        <taxon>Bacteroidota</taxon>
        <taxon>Flavobacteriia</taxon>
        <taxon>Flavobacteriales</taxon>
        <taxon>Flavobacteriaceae</taxon>
        <taxon>Flagellimonas</taxon>
    </lineage>
</organism>
<sequence length="49" mass="5772">MEAPQNLQGTNQVMQYIPQLLNVHISNGIVYNYPDPMLYLDMDYHELFV</sequence>
<evidence type="ECO:0000313" key="2">
    <source>
        <dbReference type="Proteomes" id="UP000502928"/>
    </source>
</evidence>
<gene>
    <name evidence="1" type="ORF">GVT53_04260</name>
</gene>